<evidence type="ECO:0000256" key="3">
    <source>
        <dbReference type="SAM" id="Phobius"/>
    </source>
</evidence>
<keyword evidence="3" id="KW-0812">Transmembrane</keyword>
<dbReference type="AlphaFoldDB" id="A0AAV2T1H1"/>
<evidence type="ECO:0000313" key="4">
    <source>
        <dbReference type="EMBL" id="CAL5129947.1"/>
    </source>
</evidence>
<accession>A0AAV2T1H1</accession>
<feature type="compositionally biased region" description="Acidic residues" evidence="2">
    <location>
        <begin position="167"/>
        <end position="193"/>
    </location>
</feature>
<feature type="region of interest" description="Disordered" evidence="2">
    <location>
        <begin position="164"/>
        <end position="193"/>
    </location>
</feature>
<gene>
    <name evidence="4" type="ORF">CDAUBV1_LOCUS1399</name>
</gene>
<dbReference type="Proteomes" id="UP001497525">
    <property type="component" value="Unassembled WGS sequence"/>
</dbReference>
<proteinExistence type="inferred from homology"/>
<feature type="transmembrane region" description="Helical" evidence="3">
    <location>
        <begin position="96"/>
        <end position="119"/>
    </location>
</feature>
<dbReference type="Pfam" id="PF04749">
    <property type="entry name" value="PLAC8"/>
    <property type="match status" value="1"/>
</dbReference>
<evidence type="ECO:0000256" key="2">
    <source>
        <dbReference type="SAM" id="MobiDB-lite"/>
    </source>
</evidence>
<name>A0AAV2T1H1_CALDB</name>
<dbReference type="EMBL" id="CAXLJL010000056">
    <property type="protein sequence ID" value="CAL5129947.1"/>
    <property type="molecule type" value="Genomic_DNA"/>
</dbReference>
<reference evidence="4" key="1">
    <citation type="submission" date="2024-06" db="EMBL/GenBank/DDBJ databases">
        <authorList>
            <person name="Liu X."/>
            <person name="Lenzi L."/>
            <person name="Haldenby T S."/>
            <person name="Uol C."/>
        </authorList>
    </citation>
    <scope>NUCLEOTIDE SEQUENCE</scope>
</reference>
<keyword evidence="3" id="KW-1133">Transmembrane helix</keyword>
<evidence type="ECO:0000256" key="1">
    <source>
        <dbReference type="ARBA" id="ARBA00009024"/>
    </source>
</evidence>
<evidence type="ECO:0000313" key="5">
    <source>
        <dbReference type="Proteomes" id="UP001497525"/>
    </source>
</evidence>
<keyword evidence="3" id="KW-0472">Membrane</keyword>
<organism evidence="4 5">
    <name type="scientific">Calicophoron daubneyi</name>
    <name type="common">Rumen fluke</name>
    <name type="synonym">Paramphistomum daubneyi</name>
    <dbReference type="NCBI Taxonomy" id="300641"/>
    <lineage>
        <taxon>Eukaryota</taxon>
        <taxon>Metazoa</taxon>
        <taxon>Spiralia</taxon>
        <taxon>Lophotrochozoa</taxon>
        <taxon>Platyhelminthes</taxon>
        <taxon>Trematoda</taxon>
        <taxon>Digenea</taxon>
        <taxon>Plagiorchiida</taxon>
        <taxon>Pronocephalata</taxon>
        <taxon>Paramphistomoidea</taxon>
        <taxon>Paramphistomidae</taxon>
        <taxon>Calicophoron</taxon>
    </lineage>
</organism>
<protein>
    <submittedName>
        <fullName evidence="4">Uncharacterized protein</fullName>
    </submittedName>
</protein>
<comment type="similarity">
    <text evidence="1">Belongs to the cornifelin family.</text>
</comment>
<dbReference type="InterPro" id="IPR006461">
    <property type="entry name" value="PLAC_motif_containing"/>
</dbReference>
<sequence length="193" mass="21406">MLAKSSTCKPISVSITAFKLVADCGKQFSPDSSEMGFKKKKETSEIDPSKQTPTFKYRFSGACCDAGGCGTFCFVKLCYSCAVEELIRGNGIPPPLSYLIGNITSVALLFCWGPVLGLIRRKFRRRHSIRGSTSKDCLLSCLCPCCVFTQMLQEIRFDYLEKKKEEGESEVSDDSGDDDDEDSDDDDDEFSNE</sequence>
<comment type="caution">
    <text evidence="4">The sequence shown here is derived from an EMBL/GenBank/DDBJ whole genome shotgun (WGS) entry which is preliminary data.</text>
</comment>